<dbReference type="Gene3D" id="3.90.350.10">
    <property type="entry name" value="Transposase Inhibitor Protein From Tn5, Chain A, domain 1"/>
    <property type="match status" value="1"/>
</dbReference>
<dbReference type="RefSeq" id="WP_135764891.1">
    <property type="nucleotide sequence ID" value="NZ_RQHV01000061.1"/>
</dbReference>
<feature type="non-terminal residue" evidence="3">
    <location>
        <position position="1"/>
    </location>
</feature>
<dbReference type="Gene3D" id="1.10.740.10">
    <property type="entry name" value="Transferase Inhibitor Protein From Tn5, Chain"/>
    <property type="match status" value="1"/>
</dbReference>
<evidence type="ECO:0000313" key="4">
    <source>
        <dbReference type="Proteomes" id="UP000298264"/>
    </source>
</evidence>
<dbReference type="InterPro" id="IPR012337">
    <property type="entry name" value="RNaseH-like_sf"/>
</dbReference>
<dbReference type="Pfam" id="PF02281">
    <property type="entry name" value="Dimer_Tnp_Tn5"/>
    <property type="match status" value="1"/>
</dbReference>
<dbReference type="InterPro" id="IPR014737">
    <property type="entry name" value="Transposase_Tn5-like_C"/>
</dbReference>
<comment type="caution">
    <text evidence="3">The sequence shown here is derived from an EMBL/GenBank/DDBJ whole genome shotgun (WGS) entry which is preliminary data.</text>
</comment>
<dbReference type="GO" id="GO:0003677">
    <property type="term" value="F:DNA binding"/>
    <property type="evidence" value="ECO:0007669"/>
    <property type="project" value="InterPro"/>
</dbReference>
<accession>A0A4R9LP25</accession>
<dbReference type="PANTHER" id="PTHR37319:SF1">
    <property type="entry name" value="TRANSPOSASE TN5 DIMERISATION DOMAIN-CONTAINING PROTEIN"/>
    <property type="match status" value="1"/>
</dbReference>
<dbReference type="PANTHER" id="PTHR37319">
    <property type="entry name" value="TRANSPOSASE"/>
    <property type="match status" value="1"/>
</dbReference>
<dbReference type="InterPro" id="IPR054836">
    <property type="entry name" value="Tn5_transposase"/>
</dbReference>
<name>A0A4R9LP25_9LEPT</name>
<protein>
    <submittedName>
        <fullName evidence="3">IS4 family transposase</fullName>
    </submittedName>
</protein>
<evidence type="ECO:0000259" key="2">
    <source>
        <dbReference type="Pfam" id="PF02281"/>
    </source>
</evidence>
<dbReference type="NCBIfam" id="NF033590">
    <property type="entry name" value="transpos_IS4_3"/>
    <property type="match status" value="1"/>
</dbReference>
<proteinExistence type="predicted"/>
<evidence type="ECO:0000313" key="3">
    <source>
        <dbReference type="EMBL" id="TGN07911.1"/>
    </source>
</evidence>
<dbReference type="GO" id="GO:0006313">
    <property type="term" value="P:DNA transposition"/>
    <property type="evidence" value="ECO:0007669"/>
    <property type="project" value="InterPro"/>
</dbReference>
<dbReference type="OrthoDB" id="139608at2"/>
<dbReference type="Pfam" id="PF01609">
    <property type="entry name" value="DDE_Tnp_1"/>
    <property type="match status" value="1"/>
</dbReference>
<gene>
    <name evidence="3" type="ORF">EHS11_13275</name>
</gene>
<dbReference type="AlphaFoldDB" id="A0A4R9LP25"/>
<dbReference type="InterPro" id="IPR003201">
    <property type="entry name" value="Transposase_Tn5"/>
</dbReference>
<feature type="domain" description="Transposase Tn5 dimerisation" evidence="2">
    <location>
        <begin position="247"/>
        <end position="330"/>
    </location>
</feature>
<reference evidence="3" key="1">
    <citation type="journal article" date="2019" name="PLoS Negl. Trop. Dis.">
        <title>Revisiting the worldwide diversity of Leptospira species in the environment.</title>
        <authorList>
            <person name="Vincent A.T."/>
            <person name="Schiettekatte O."/>
            <person name="Bourhy P."/>
            <person name="Veyrier F.J."/>
            <person name="Picardeau M."/>
        </authorList>
    </citation>
    <scope>NUCLEOTIDE SEQUENCE [LARGE SCALE GENOMIC DNA]</scope>
    <source>
        <strain evidence="3">201400974</strain>
    </source>
</reference>
<dbReference type="InterPro" id="IPR047768">
    <property type="entry name" value="Tn5p-like"/>
</dbReference>
<sequence length="343" mass="39812">TVDGTALGILDSQVWARESTLDGRTHNQKKVDRKRTPIEDKESYRWLKSFQRLCEIQATSSKSFHFVSICDREGDIFELFLEHAKNTNENKPDLLIRARTNRNITSGETKYLYEELNQISEFAEYDIIIPKKKNSQAREATLRLKFKEVSIKPSYDLPKKNQYPNIPLYAISASEVNPPKGRDPIHWIILTTIPILNFKDAFEKIEWYRRRWVIETFFKTLKSGCKIEEHQFQTLERLQRVLAIDSIIAWRILFLTTLGRECPDLPASVLFEEHEWKALHARLYMTKDVPNEVPKLSLVMRQIGQLGGHLGRKGDGHPGVLALARGLYKLQSAAIMWKLLTYG</sequence>
<feature type="domain" description="Transposase IS4-like" evidence="1">
    <location>
        <begin position="160"/>
        <end position="242"/>
    </location>
</feature>
<dbReference type="EMBL" id="RQHV01000061">
    <property type="protein sequence ID" value="TGN07911.1"/>
    <property type="molecule type" value="Genomic_DNA"/>
</dbReference>
<dbReference type="GO" id="GO:0004803">
    <property type="term" value="F:transposase activity"/>
    <property type="evidence" value="ECO:0007669"/>
    <property type="project" value="InterPro"/>
</dbReference>
<dbReference type="InterPro" id="IPR002559">
    <property type="entry name" value="Transposase_11"/>
</dbReference>
<organism evidence="3 4">
    <name type="scientific">Leptospira ilyithenensis</name>
    <dbReference type="NCBI Taxonomy" id="2484901"/>
    <lineage>
        <taxon>Bacteria</taxon>
        <taxon>Pseudomonadati</taxon>
        <taxon>Spirochaetota</taxon>
        <taxon>Spirochaetia</taxon>
        <taxon>Leptospirales</taxon>
        <taxon>Leptospiraceae</taxon>
        <taxon>Leptospira</taxon>
    </lineage>
</organism>
<keyword evidence="4" id="KW-1185">Reference proteome</keyword>
<dbReference type="SUPFAM" id="SSF53098">
    <property type="entry name" value="Ribonuclease H-like"/>
    <property type="match status" value="1"/>
</dbReference>
<evidence type="ECO:0000259" key="1">
    <source>
        <dbReference type="Pfam" id="PF01609"/>
    </source>
</evidence>
<dbReference type="Proteomes" id="UP000298264">
    <property type="component" value="Unassembled WGS sequence"/>
</dbReference>